<dbReference type="AlphaFoldDB" id="A0AAF3FCY9"/>
<comment type="similarity">
    <text evidence="1">Belongs to the ATOS family.</text>
</comment>
<evidence type="ECO:0000256" key="1">
    <source>
        <dbReference type="ARBA" id="ARBA00034497"/>
    </source>
</evidence>
<sequence>MTTASALDTCISIARIIAEARRFVKWSTLEACVRRKLANSSALCIFVRSSHKECGERCANSQPLEIWTIKCIPQTASGQMEIDGFFLASAIRSQLHFSPLQSWVARNQLPAGVDLITSIVNLETIEEIIETLPYLHQFPPTKQIDEIQCLVSVRYVRSTAMPKPLDMCSLLIETTLTGSSSNTPSGSPIDAPVFPLTIAMQNLSLENSIGKPKLVTPTKPKLVTPTTTMGNLQIYVQQCNSRTIARPDSLSLLATPTDGSAARKEKENSSEARRILFSDVLEVTSPRPLPSPFGRLLQVDEHQKEKEPTSNNIVDPRMSRPAQRSPFFNRIGLPIYSSPAPPIELKRRRARNSICLDGTTESGERNESIRLATSAPTSRSLLCNFEESALHCRLDPLAEVHGFTGHLVASNGPIPSLDLRLPVRTFFFDNGNDSAPSPYLGVCSLSETTKRGLVIPPTGTLQFTLLNPQGTVVRMFVQRYNFADLRPAALTFLRQRTFFMRENGGNDSEESRKLLRYLIHFKLRTDKSGRLRLHSDIRMLFAPNNTIDALNIEPVDGNPYVFRSFTETPRLPKTSLSESSS</sequence>
<protein>
    <submittedName>
        <fullName evidence="5">Atos-like conserved domain-containing protein</fullName>
    </submittedName>
</protein>
<evidence type="ECO:0000259" key="3">
    <source>
        <dbReference type="SMART" id="SM01177"/>
    </source>
</evidence>
<accession>A0AAF3FCY9</accession>
<dbReference type="PANTHER" id="PTHR13199:SF11">
    <property type="entry name" value="PROTEIN ATOSSA"/>
    <property type="match status" value="1"/>
</dbReference>
<dbReference type="Pfam" id="PF13889">
    <property type="entry name" value="Chromosome_seg"/>
    <property type="match status" value="1"/>
</dbReference>
<feature type="domain" description="Atos-like conserved" evidence="3">
    <location>
        <begin position="381"/>
        <end position="440"/>
    </location>
</feature>
<evidence type="ECO:0000256" key="2">
    <source>
        <dbReference type="SAM" id="MobiDB-lite"/>
    </source>
</evidence>
<dbReference type="Proteomes" id="UP000887575">
    <property type="component" value="Unassembled WGS sequence"/>
</dbReference>
<keyword evidence="4" id="KW-1185">Reference proteome</keyword>
<dbReference type="PANTHER" id="PTHR13199">
    <property type="entry name" value="GH03947P"/>
    <property type="match status" value="1"/>
</dbReference>
<dbReference type="SMART" id="SM01177">
    <property type="entry name" value="DUF4210"/>
    <property type="match status" value="1"/>
</dbReference>
<dbReference type="InterPro" id="IPR051506">
    <property type="entry name" value="ATOS_Transcription_Regulators"/>
</dbReference>
<name>A0AAF3FCY9_9BILA</name>
<dbReference type="WBParaSite" id="MBELARI_LOCUS3830">
    <property type="protein sequence ID" value="MBELARI_LOCUS3830"/>
    <property type="gene ID" value="MBELARI_LOCUS3830"/>
</dbReference>
<dbReference type="InterPro" id="IPR033473">
    <property type="entry name" value="Atos-like_C"/>
</dbReference>
<dbReference type="InterPro" id="IPR025261">
    <property type="entry name" value="Atos-like_cons_dom"/>
</dbReference>
<organism evidence="4 5">
    <name type="scientific">Mesorhabditis belari</name>
    <dbReference type="NCBI Taxonomy" id="2138241"/>
    <lineage>
        <taxon>Eukaryota</taxon>
        <taxon>Metazoa</taxon>
        <taxon>Ecdysozoa</taxon>
        <taxon>Nematoda</taxon>
        <taxon>Chromadorea</taxon>
        <taxon>Rhabditida</taxon>
        <taxon>Rhabditina</taxon>
        <taxon>Rhabditomorpha</taxon>
        <taxon>Rhabditoidea</taxon>
        <taxon>Rhabditidae</taxon>
        <taxon>Mesorhabditinae</taxon>
        <taxon>Mesorhabditis</taxon>
    </lineage>
</organism>
<reference evidence="5" key="1">
    <citation type="submission" date="2024-02" db="UniProtKB">
        <authorList>
            <consortium name="WormBaseParasite"/>
        </authorList>
    </citation>
    <scope>IDENTIFICATION</scope>
</reference>
<feature type="region of interest" description="Disordered" evidence="2">
    <location>
        <begin position="302"/>
        <end position="321"/>
    </location>
</feature>
<evidence type="ECO:0000313" key="5">
    <source>
        <dbReference type="WBParaSite" id="MBELARI_LOCUS3830"/>
    </source>
</evidence>
<proteinExistence type="inferred from homology"/>
<evidence type="ECO:0000313" key="4">
    <source>
        <dbReference type="Proteomes" id="UP000887575"/>
    </source>
</evidence>